<keyword evidence="3" id="KW-1185">Reference proteome</keyword>
<dbReference type="RefSeq" id="WP_066397983.1">
    <property type="nucleotide sequence ID" value="NZ_CP015378.1"/>
</dbReference>
<dbReference type="EMBL" id="CP015378">
    <property type="protein sequence ID" value="ANC78591.1"/>
    <property type="molecule type" value="Genomic_DNA"/>
</dbReference>
<dbReference type="AlphaFoldDB" id="A0A160IQ73"/>
<accession>A0A160IQ73</accession>
<organism evidence="2 3">
    <name type="scientific">Fictibacillus phosphorivorans</name>
    <dbReference type="NCBI Taxonomy" id="1221500"/>
    <lineage>
        <taxon>Bacteria</taxon>
        <taxon>Bacillati</taxon>
        <taxon>Bacillota</taxon>
        <taxon>Bacilli</taxon>
        <taxon>Bacillales</taxon>
        <taxon>Fictibacillaceae</taxon>
        <taxon>Fictibacillus</taxon>
    </lineage>
</organism>
<feature type="transmembrane region" description="Helical" evidence="1">
    <location>
        <begin position="12"/>
        <end position="30"/>
    </location>
</feature>
<evidence type="ECO:0000313" key="3">
    <source>
        <dbReference type="Proteomes" id="UP000076623"/>
    </source>
</evidence>
<evidence type="ECO:0008006" key="4">
    <source>
        <dbReference type="Google" id="ProtNLM"/>
    </source>
</evidence>
<keyword evidence="1" id="KW-0472">Membrane</keyword>
<sequence>MKYFCSEKGNTLIIVLLMIVIFTVAGLSLVTTTFNGVKKTDARETQIQSIELAEKGIDYVSTLLETRSKDYINLDVSAFDTALTNLLDNYEVDIPSDAFLPNSTIPAEDGVVKVKIYDRKRISTNPEDLTQTMTIHSQATVKGKTKTLISTIQLGGKQTPEALNYALGSYNPFPCTGSNCNSSTDDGNMFLHGGVAIKGDVYVEGNLVTHNNGIEGEARNWIPSDYPSMEGEGSQKARLILLKNLYKLKNSPNYSVHIKEKDFPSSLNWYEEFLGQGKYEKLDKNFISPAFTSFQSKYVPKIETRTPKFTPIKIDDQKDDYFFTDSTRNFTVTKPPANCVFILDLQNRCTNSRTNNGNVYVNSVNPVPFMESFSFKRLSTTNSVSFNSHPNKIANWNQLSFENGAYIGGNLTIGKPEANGHYNVNNYEKFEIKGPIFVNGNLTIWNSHVKFDSVIYVTGTTTIRFARLEGTQNGNEDEKSLVLFGKKKILIANNNVYKNDPNIIRGFFYSEDLMEIYGVGSNVELQGGVFGRKVVLNATRGNVTEGSSRDKYDDNQDRISPDESRLRVIYNPDLIQNPPEGLPKVTELSVKKIDRYLK</sequence>
<protein>
    <recommendedName>
        <fullName evidence="4">Type 4 fimbrial biogenesis protein PilX N-terminal domain-containing protein</fullName>
    </recommendedName>
</protein>
<proteinExistence type="predicted"/>
<dbReference type="STRING" id="1221500.ABE65_018030"/>
<evidence type="ECO:0000313" key="2">
    <source>
        <dbReference type="EMBL" id="ANC78591.1"/>
    </source>
</evidence>
<dbReference type="KEGG" id="fpn:ABE65_018030"/>
<name>A0A160IQ73_9BACL</name>
<evidence type="ECO:0000256" key="1">
    <source>
        <dbReference type="SAM" id="Phobius"/>
    </source>
</evidence>
<keyword evidence="1" id="KW-1133">Transmembrane helix</keyword>
<gene>
    <name evidence="2" type="ORF">ABE65_018030</name>
</gene>
<reference evidence="2 3" key="1">
    <citation type="submission" date="2016-04" db="EMBL/GenBank/DDBJ databases">
        <title>Complete genome sequence of Fictibacillus phosphorivorans G25-29, a strain toxic to nematodes.</title>
        <authorList>
            <person name="Zheng Z."/>
        </authorList>
    </citation>
    <scope>NUCLEOTIDE SEQUENCE [LARGE SCALE GENOMIC DNA]</scope>
    <source>
        <strain evidence="2 3">G25-29</strain>
    </source>
</reference>
<keyword evidence="1" id="KW-0812">Transmembrane</keyword>
<dbReference type="Proteomes" id="UP000076623">
    <property type="component" value="Chromosome"/>
</dbReference>